<dbReference type="Pfam" id="PF03237">
    <property type="entry name" value="Terminase_6N"/>
    <property type="match status" value="1"/>
</dbReference>
<protein>
    <submittedName>
        <fullName evidence="1">Putative large terminase protein</fullName>
    </submittedName>
</protein>
<reference evidence="1" key="2">
    <citation type="journal article" date="2017" name="Nat. Commun.">
        <title>Single-virus genomics reveals hidden cosmopolitan and abundant viruses.</title>
        <authorList>
            <person name="Martinez-Hernandez F."/>
            <person name="Fornas O."/>
            <person name="Lluesma Gomez M."/>
            <person name="Bolduc B."/>
            <person name="de la Cruz Pena M.J."/>
            <person name="Martinez J.M."/>
            <person name="Anton J."/>
            <person name="Gasol J.M."/>
            <person name="Rosselli R."/>
            <person name="Rodriguez-Valera F."/>
            <person name="Sullivan M.B."/>
            <person name="Acinas S.G."/>
            <person name="Martinez-Garcia M."/>
        </authorList>
    </citation>
    <scope>NUCLEOTIDE SEQUENCE</scope>
</reference>
<dbReference type="Gene3D" id="3.30.420.240">
    <property type="match status" value="1"/>
</dbReference>
<dbReference type="Gene3D" id="3.40.50.300">
    <property type="entry name" value="P-loop containing nucleotide triphosphate hydrolases"/>
    <property type="match status" value="1"/>
</dbReference>
<reference evidence="1" key="1">
    <citation type="submission" date="2016-10" db="EMBL/GenBank/DDBJ databases">
        <authorList>
            <person name="Varghese N."/>
        </authorList>
    </citation>
    <scope>NUCLEOTIDE SEQUENCE</scope>
</reference>
<organism evidence="1">
    <name type="scientific">uncultured virus</name>
    <dbReference type="NCBI Taxonomy" id="340016"/>
    <lineage>
        <taxon>Viruses</taxon>
        <taxon>environmental samples</taxon>
    </lineage>
</organism>
<accession>A0A218ML60</accession>
<dbReference type="EMBL" id="KY052811">
    <property type="protein sequence ID" value="ASF00014.1"/>
    <property type="molecule type" value="Genomic_DNA"/>
</dbReference>
<sequence>MAQQNIKQIIKQEYIKCAKDPVYFMKKYCWIQHPTRGRVQFNLYPFQEGTLRLLQKHDRSIILKSRQLGISTLSAGISLWMMIFQKDKSILVVATKQDTAKNLVTKVKFMYDELPSWLQIGFTENNKLALRLKNGSQIKAVSAASDAGRSEAISLLIIDEAAFIETNKIDEIWGSSQQTLSTGGRAIVLSTPNGTGNFFHKMWTKAEEGTNGFVPIKLHWSVHPERNQEWRDKQDDELGLRMAAQECDCDFTTSGHTVFENEIMKFIEETNICNPLEKRGIEGGLHIWEYPDYTRKYIITADVARGDSKDYSAFHIIDIEESKQIGEFKGQIGTKEFGHMLVAMATEYNNALLVIENANIGWNTIQVVIDKGYNNLYYSPKGEAATNADAFLAKGYDITDTTKMVPGFTMSMKTRPLVIGKLDAYLKDKAITIQGKRTLEEMKIFIWLNGKPEAQIGYNDDLVISLATACYVRDTALKFAQQGLDITRATVTNWQRDTTPGIFTGGINKKNTGWTQNLGEQGEQDLTWLLD</sequence>
<evidence type="ECO:0000313" key="1">
    <source>
        <dbReference type="EMBL" id="ASF00014.1"/>
    </source>
</evidence>
<dbReference type="InterPro" id="IPR027417">
    <property type="entry name" value="P-loop_NTPase"/>
</dbReference>
<proteinExistence type="predicted"/>
<name>A0A218ML60_9VIRU</name>